<dbReference type="InterPro" id="IPR011608">
    <property type="entry name" value="PRD"/>
</dbReference>
<dbReference type="Gene3D" id="3.40.930.10">
    <property type="entry name" value="Mannitol-specific EII, Chain A"/>
    <property type="match status" value="1"/>
</dbReference>
<keyword evidence="5" id="KW-1185">Reference proteome</keyword>
<organism evidence="4 5">
    <name type="scientific">Microbacterium sediminis</name>
    <dbReference type="NCBI Taxonomy" id="904291"/>
    <lineage>
        <taxon>Bacteria</taxon>
        <taxon>Bacillati</taxon>
        <taxon>Actinomycetota</taxon>
        <taxon>Actinomycetes</taxon>
        <taxon>Micrococcales</taxon>
        <taxon>Microbacteriaceae</taxon>
        <taxon>Microbacterium</taxon>
    </lineage>
</organism>
<dbReference type="PANTHER" id="PTHR30185:SF18">
    <property type="entry name" value="TRANSCRIPTIONAL REGULATOR MTLR"/>
    <property type="match status" value="1"/>
</dbReference>
<evidence type="ECO:0000256" key="1">
    <source>
        <dbReference type="ARBA" id="ARBA00022737"/>
    </source>
</evidence>
<dbReference type="AlphaFoldDB" id="A0A1B9NCF6"/>
<accession>A0A1B9NCF6</accession>
<dbReference type="GO" id="GO:0006355">
    <property type="term" value="P:regulation of DNA-templated transcription"/>
    <property type="evidence" value="ECO:0007669"/>
    <property type="project" value="InterPro"/>
</dbReference>
<dbReference type="PROSITE" id="PS51094">
    <property type="entry name" value="PTS_EIIA_TYPE_2"/>
    <property type="match status" value="1"/>
</dbReference>
<dbReference type="Proteomes" id="UP000093355">
    <property type="component" value="Unassembled WGS sequence"/>
</dbReference>
<dbReference type="SUPFAM" id="SSF55804">
    <property type="entry name" value="Phoshotransferase/anion transport protein"/>
    <property type="match status" value="1"/>
</dbReference>
<proteinExistence type="predicted"/>
<evidence type="ECO:0000256" key="3">
    <source>
        <dbReference type="ARBA" id="ARBA00023163"/>
    </source>
</evidence>
<gene>
    <name evidence="4" type="ORF">A7J15_05400</name>
</gene>
<keyword evidence="1" id="KW-0677">Repeat</keyword>
<dbReference type="Pfam" id="PF00359">
    <property type="entry name" value="PTS_EIIA_2"/>
    <property type="match status" value="1"/>
</dbReference>
<dbReference type="STRING" id="904291.A7J15_05400"/>
<reference evidence="4 5" key="1">
    <citation type="submission" date="2016-05" db="EMBL/GenBank/DDBJ databases">
        <authorList>
            <person name="Lavstsen T."/>
            <person name="Jespersen J.S."/>
        </authorList>
    </citation>
    <scope>NUCLEOTIDE SEQUENCE [LARGE SCALE GENOMIC DNA]</scope>
    <source>
        <strain evidence="4 5">YLB-01</strain>
    </source>
</reference>
<dbReference type="OrthoDB" id="3710983at2"/>
<dbReference type="EMBL" id="LXMD01000022">
    <property type="protein sequence ID" value="OCG74279.1"/>
    <property type="molecule type" value="Genomic_DNA"/>
</dbReference>
<dbReference type="Gene3D" id="1.10.1790.10">
    <property type="entry name" value="PRD domain"/>
    <property type="match status" value="1"/>
</dbReference>
<dbReference type="SUPFAM" id="SSF63520">
    <property type="entry name" value="PTS-regulatory domain, PRD"/>
    <property type="match status" value="1"/>
</dbReference>
<dbReference type="InterPro" id="IPR002178">
    <property type="entry name" value="PTS_EIIA_type-2_dom"/>
</dbReference>
<evidence type="ECO:0000313" key="5">
    <source>
        <dbReference type="Proteomes" id="UP000093355"/>
    </source>
</evidence>
<evidence type="ECO:0000313" key="4">
    <source>
        <dbReference type="EMBL" id="OCG74279.1"/>
    </source>
</evidence>
<dbReference type="RefSeq" id="WP_067025685.1">
    <property type="nucleotide sequence ID" value="NZ_CP038256.1"/>
</dbReference>
<evidence type="ECO:0000256" key="2">
    <source>
        <dbReference type="ARBA" id="ARBA00023015"/>
    </source>
</evidence>
<keyword evidence="3" id="KW-0804">Transcription</keyword>
<dbReference type="InterPro" id="IPR016152">
    <property type="entry name" value="PTrfase/Anion_transptr"/>
</dbReference>
<dbReference type="InterPro" id="IPR050661">
    <property type="entry name" value="BglG_antiterminators"/>
</dbReference>
<name>A0A1B9NCF6_9MICO</name>
<dbReference type="PROSITE" id="PS51372">
    <property type="entry name" value="PRD_2"/>
    <property type="match status" value="1"/>
</dbReference>
<protein>
    <submittedName>
        <fullName evidence="4">Transcriptional antiterminator</fullName>
    </submittedName>
</protein>
<dbReference type="Pfam" id="PF00874">
    <property type="entry name" value="PRD"/>
    <property type="match status" value="1"/>
</dbReference>
<dbReference type="Gene3D" id="1.10.10.10">
    <property type="entry name" value="Winged helix-like DNA-binding domain superfamily/Winged helix DNA-binding domain"/>
    <property type="match status" value="1"/>
</dbReference>
<sequence length="645" mass="69687">MTRRRQDRMLGILLRRGDWMTAATLADQLGVTPRSVRSYVTAVNARVPDGDAIESGPAGYRALPTAAAVLHAGTEPGTPRQRLHEIVRALLDADDGIDVHEMADRLHVSSATLESDLGRVRSLLSGPGPAAEGSGLALERQGSRLWLAGTELARRRFVSRLVHDEMDDGAFDLASLRRAADALAVPSAALGAFKADLVAALGRLGYFVNELAASDVVLHVAIAADRVAQGHALEAAHGDPDPTRERIADAIGELARTHFRAELGRGDRLHLAALVLTRIVVPGAQEEPGGANPDPAIEAAVSAAVSRAAAGYLVDIAHEDFVQRLALHVQNLVYRAREQAWSRNPLTRTLKATYPMIFDVAVSIAGELSETLGVPIRDDEIAYIAMHVGGRLERSRRAETTLTATIVCPGYYELHELLRSSVDRSLGRAIEVTTVETRVDVDWDAIGTDLVLTTIEPPVPSERIVRIQPFLTDADVERVTAVAARVRRTRRLGRLRAELARYFAPGAFVRGIDASGGEEGVIRHLGELLVAQGVVGDDYVESTIERERLSSTAFTETLAVPHALRMTATRTAIALAVAEQPIAWGDGRVNVVALVAFSESDREAFQTVFEQFVEVFGEPENAQRLIRRGTDLSSFLDELAAVIDG</sequence>
<comment type="caution">
    <text evidence="4">The sequence shown here is derived from an EMBL/GenBank/DDBJ whole genome shotgun (WGS) entry which is preliminary data.</text>
</comment>
<dbReference type="InterPro" id="IPR036388">
    <property type="entry name" value="WH-like_DNA-bd_sf"/>
</dbReference>
<keyword evidence="2" id="KW-0805">Transcription regulation</keyword>
<dbReference type="InterPro" id="IPR036634">
    <property type="entry name" value="PRD_sf"/>
</dbReference>
<dbReference type="PANTHER" id="PTHR30185">
    <property type="entry name" value="CRYPTIC BETA-GLUCOSIDE BGL OPERON ANTITERMINATOR"/>
    <property type="match status" value="1"/>
</dbReference>